<feature type="domain" description="NADAR" evidence="3">
    <location>
        <begin position="11"/>
        <end position="155"/>
    </location>
</feature>
<comment type="catalytic activity">
    <reaction evidence="2">
        <text>2,5-diamino-6-hydroxy-4-(5-phosphoribosylamino)-pyrimidine + H2O = 2,5,6-triamino-4-hydroxypyrimidine + D-ribose 5-phosphate</text>
        <dbReference type="Rhea" id="RHEA:23436"/>
        <dbReference type="ChEBI" id="CHEBI:15377"/>
        <dbReference type="ChEBI" id="CHEBI:58614"/>
        <dbReference type="ChEBI" id="CHEBI:78346"/>
        <dbReference type="ChEBI" id="CHEBI:137796"/>
    </reaction>
</comment>
<dbReference type="RefSeq" id="WP_346244691.1">
    <property type="nucleotide sequence ID" value="NZ_JBDIZK010000001.1"/>
</dbReference>
<dbReference type="InterPro" id="IPR037238">
    <property type="entry name" value="YbiA-like_sf"/>
</dbReference>
<dbReference type="CDD" id="cd15457">
    <property type="entry name" value="NADAR"/>
    <property type="match status" value="1"/>
</dbReference>
<name>A0ABV0B255_9SPHN</name>
<reference evidence="4 5" key="1">
    <citation type="submission" date="2024-05" db="EMBL/GenBank/DDBJ databases">
        <title>Sphingomonas sp. HF-S3 16S ribosomal RNA gene Genome sequencing and assembly.</title>
        <authorList>
            <person name="Lee H."/>
        </authorList>
    </citation>
    <scope>NUCLEOTIDE SEQUENCE [LARGE SCALE GENOMIC DNA]</scope>
    <source>
        <strain evidence="4 5">HF-S3</strain>
    </source>
</reference>
<comment type="catalytic activity">
    <reaction evidence="1">
        <text>5-amino-6-(5-phospho-D-ribosylamino)uracil + H2O = 5,6-diaminouracil + D-ribose 5-phosphate</text>
        <dbReference type="Rhea" id="RHEA:55020"/>
        <dbReference type="ChEBI" id="CHEBI:15377"/>
        <dbReference type="ChEBI" id="CHEBI:46252"/>
        <dbReference type="ChEBI" id="CHEBI:58453"/>
        <dbReference type="ChEBI" id="CHEBI:78346"/>
    </reaction>
</comment>
<dbReference type="NCBIfam" id="TIGR02464">
    <property type="entry name" value="ribofla_fusion"/>
    <property type="match status" value="1"/>
</dbReference>
<dbReference type="Gene3D" id="1.10.357.40">
    <property type="entry name" value="YbiA-like"/>
    <property type="match status" value="1"/>
</dbReference>
<dbReference type="EMBL" id="JBDIZK010000001">
    <property type="protein sequence ID" value="MEN3745679.1"/>
    <property type="molecule type" value="Genomic_DNA"/>
</dbReference>
<evidence type="ECO:0000313" key="5">
    <source>
        <dbReference type="Proteomes" id="UP001427805"/>
    </source>
</evidence>
<evidence type="ECO:0000259" key="3">
    <source>
        <dbReference type="Pfam" id="PF08719"/>
    </source>
</evidence>
<evidence type="ECO:0000313" key="4">
    <source>
        <dbReference type="EMBL" id="MEN3745679.1"/>
    </source>
</evidence>
<dbReference type="Pfam" id="PF08719">
    <property type="entry name" value="NADAR"/>
    <property type="match status" value="1"/>
</dbReference>
<dbReference type="Proteomes" id="UP001427805">
    <property type="component" value="Unassembled WGS sequence"/>
</dbReference>
<gene>
    <name evidence="4" type="ORF">TPR58_00760</name>
</gene>
<evidence type="ECO:0000256" key="1">
    <source>
        <dbReference type="ARBA" id="ARBA00000022"/>
    </source>
</evidence>
<sequence length="166" mass="18783">MSEERFTFFWNDPFSQWHPSPFEIDGTRYVTAEQYMMAEKARLFEDQTTLAEILATDSPREQKALGRRVANFDAERWNAVAREIVLKGNRAKYAANPDLKALLLETAGTTLVEASPFDRIWGIGLAADDPAALDRSRWRGTNWLGEVLTRVRDELITEAASAGEES</sequence>
<proteinExistence type="predicted"/>
<protein>
    <submittedName>
        <fullName evidence="4">NADAR family protein</fullName>
    </submittedName>
</protein>
<dbReference type="SUPFAM" id="SSF143990">
    <property type="entry name" value="YbiA-like"/>
    <property type="match status" value="1"/>
</dbReference>
<keyword evidence="5" id="KW-1185">Reference proteome</keyword>
<organism evidence="4 5">
    <name type="scientific">Sphingomonas rustica</name>
    <dbReference type="NCBI Taxonomy" id="3103142"/>
    <lineage>
        <taxon>Bacteria</taxon>
        <taxon>Pseudomonadati</taxon>
        <taxon>Pseudomonadota</taxon>
        <taxon>Alphaproteobacteria</taxon>
        <taxon>Sphingomonadales</taxon>
        <taxon>Sphingomonadaceae</taxon>
        <taxon>Sphingomonas</taxon>
    </lineage>
</organism>
<comment type="caution">
    <text evidence="4">The sequence shown here is derived from an EMBL/GenBank/DDBJ whole genome shotgun (WGS) entry which is preliminary data.</text>
</comment>
<dbReference type="InterPro" id="IPR012816">
    <property type="entry name" value="NADAR"/>
</dbReference>
<evidence type="ECO:0000256" key="2">
    <source>
        <dbReference type="ARBA" id="ARBA00000751"/>
    </source>
</evidence>
<accession>A0ABV0B255</accession>